<dbReference type="InterPro" id="IPR012318">
    <property type="entry name" value="HTH_CRP"/>
</dbReference>
<accession>A0AAN1XVM8</accession>
<dbReference type="PANTHER" id="PTHR24567:SF74">
    <property type="entry name" value="HTH-TYPE TRANSCRIPTIONAL REGULATOR ARCR"/>
    <property type="match status" value="1"/>
</dbReference>
<dbReference type="Pfam" id="PF10006">
    <property type="entry name" value="DUF2249"/>
    <property type="match status" value="1"/>
</dbReference>
<dbReference type="InterPro" id="IPR018490">
    <property type="entry name" value="cNMP-bd_dom_sf"/>
</dbReference>
<dbReference type="PROSITE" id="PS50042">
    <property type="entry name" value="CNMP_BINDING_3"/>
    <property type="match status" value="1"/>
</dbReference>
<dbReference type="Gene3D" id="2.60.120.10">
    <property type="entry name" value="Jelly Rolls"/>
    <property type="match status" value="1"/>
</dbReference>
<dbReference type="InterPro" id="IPR036388">
    <property type="entry name" value="WH-like_DNA-bd_sf"/>
</dbReference>
<name>A0AAN1XVM8_UNVUL</name>
<evidence type="ECO:0000313" key="5">
    <source>
        <dbReference type="EMBL" id="BDE06229.1"/>
    </source>
</evidence>
<dbReference type="PANTHER" id="PTHR24567">
    <property type="entry name" value="CRP FAMILY TRANSCRIPTIONAL REGULATORY PROTEIN"/>
    <property type="match status" value="1"/>
</dbReference>
<evidence type="ECO:0000256" key="2">
    <source>
        <dbReference type="ARBA" id="ARBA00023125"/>
    </source>
</evidence>
<dbReference type="InterPro" id="IPR014710">
    <property type="entry name" value="RmlC-like_jellyroll"/>
</dbReference>
<dbReference type="SUPFAM" id="SSF51206">
    <property type="entry name" value="cAMP-binding domain-like"/>
    <property type="match status" value="1"/>
</dbReference>
<dbReference type="Pfam" id="PF13545">
    <property type="entry name" value="HTH_Crp_2"/>
    <property type="match status" value="1"/>
</dbReference>
<dbReference type="Gene3D" id="1.10.10.10">
    <property type="entry name" value="Winged helix-like DNA-binding domain superfamily/Winged helix DNA-binding domain"/>
    <property type="match status" value="1"/>
</dbReference>
<proteinExistence type="predicted"/>
<evidence type="ECO:0000259" key="4">
    <source>
        <dbReference type="PROSITE" id="PS50042"/>
    </source>
</evidence>
<dbReference type="GO" id="GO:0003700">
    <property type="term" value="F:DNA-binding transcription factor activity"/>
    <property type="evidence" value="ECO:0007669"/>
    <property type="project" value="TreeGrafter"/>
</dbReference>
<protein>
    <recommendedName>
        <fullName evidence="4">Cyclic nucleotide-binding domain-containing protein</fullName>
    </recommendedName>
</protein>
<dbReference type="InterPro" id="IPR050397">
    <property type="entry name" value="Env_Response_Regulators"/>
</dbReference>
<dbReference type="InterPro" id="IPR018720">
    <property type="entry name" value="DUF2249"/>
</dbReference>
<keyword evidence="6" id="KW-1185">Reference proteome</keyword>
<gene>
    <name evidence="5" type="ORF">WPS_15050</name>
</gene>
<dbReference type="GO" id="GO:0003677">
    <property type="term" value="F:DNA binding"/>
    <property type="evidence" value="ECO:0007669"/>
    <property type="project" value="UniProtKB-KW"/>
</dbReference>
<dbReference type="RefSeq" id="WP_317997204.1">
    <property type="nucleotide sequence ID" value="NZ_AP025523.1"/>
</dbReference>
<dbReference type="InterPro" id="IPR036390">
    <property type="entry name" value="WH_DNA-bd_sf"/>
</dbReference>
<dbReference type="Proteomes" id="UP001317532">
    <property type="component" value="Chromosome"/>
</dbReference>
<evidence type="ECO:0000313" key="6">
    <source>
        <dbReference type="Proteomes" id="UP001317532"/>
    </source>
</evidence>
<dbReference type="SMART" id="SM00100">
    <property type="entry name" value="cNMP"/>
    <property type="match status" value="1"/>
</dbReference>
<reference evidence="5 6" key="1">
    <citation type="journal article" date="2022" name="ISME Commun">
        <title>Vulcanimicrobium alpinus gen. nov. sp. nov., the first cultivated representative of the candidate phylum 'Eremiobacterota', is a metabolically versatile aerobic anoxygenic phototroph.</title>
        <authorList>
            <person name="Yabe S."/>
            <person name="Muto K."/>
            <person name="Abe K."/>
            <person name="Yokota A."/>
            <person name="Staudigel H."/>
            <person name="Tebo B.M."/>
        </authorList>
    </citation>
    <scope>NUCLEOTIDE SEQUENCE [LARGE SCALE GENOMIC DNA]</scope>
    <source>
        <strain evidence="5 6">WC8-2</strain>
    </source>
</reference>
<dbReference type="AlphaFoldDB" id="A0AAN1XVM8"/>
<evidence type="ECO:0000256" key="1">
    <source>
        <dbReference type="ARBA" id="ARBA00023015"/>
    </source>
</evidence>
<organism evidence="5 6">
    <name type="scientific">Vulcanimicrobium alpinum</name>
    <dbReference type="NCBI Taxonomy" id="3016050"/>
    <lineage>
        <taxon>Bacteria</taxon>
        <taxon>Bacillati</taxon>
        <taxon>Vulcanimicrobiota</taxon>
        <taxon>Vulcanimicrobiia</taxon>
        <taxon>Vulcanimicrobiales</taxon>
        <taxon>Vulcanimicrobiaceae</taxon>
        <taxon>Vulcanimicrobium</taxon>
    </lineage>
</organism>
<evidence type="ECO:0000256" key="3">
    <source>
        <dbReference type="ARBA" id="ARBA00023163"/>
    </source>
</evidence>
<dbReference type="EMBL" id="AP025523">
    <property type="protein sequence ID" value="BDE06229.1"/>
    <property type="molecule type" value="Genomic_DNA"/>
</dbReference>
<keyword evidence="3" id="KW-0804">Transcription</keyword>
<dbReference type="KEGG" id="vab:WPS_15050"/>
<dbReference type="CDD" id="cd00038">
    <property type="entry name" value="CAP_ED"/>
    <property type="match status" value="1"/>
</dbReference>
<keyword evidence="2" id="KW-0238">DNA-binding</keyword>
<keyword evidence="1" id="KW-0805">Transcription regulation</keyword>
<dbReference type="InterPro" id="IPR000595">
    <property type="entry name" value="cNMP-bd_dom"/>
</dbReference>
<feature type="domain" description="Cyclic nucleotide-binding" evidence="4">
    <location>
        <begin position="95"/>
        <end position="178"/>
    </location>
</feature>
<dbReference type="Pfam" id="PF00027">
    <property type="entry name" value="cNMP_binding"/>
    <property type="match status" value="1"/>
</dbReference>
<dbReference type="GO" id="GO:0005829">
    <property type="term" value="C:cytosol"/>
    <property type="evidence" value="ECO:0007669"/>
    <property type="project" value="TreeGrafter"/>
</dbReference>
<sequence>MPTVRAASVTIDARTLPAHNRSARIFDTFDKLPVGGILELLEESDPRSLRNEFQQYRPGHFAWDARNLGSGRWTIRLERVDERADTATFLTHCPPFANAKQSTINELAAVATERAYRTGETIFDEGEMWPYLGFVRGGKVVYTLLSPDGKTHALGERLTQDPLNESGTFDGGGATTRAEALTDCTLVLVPTEAILHAVRNDSELALGFLAASSQARRRSIDTIADLAFAHVLQRVAKFLMSYAPATVGMAPGLPGVENLSQAQIAAAAGTVRDMAARALIRLKNAAAVELDRGRVRSIDRARLEAFAHGVQAPPV</sequence>
<dbReference type="SUPFAM" id="SSF46785">
    <property type="entry name" value="Winged helix' DNA-binding domain"/>
    <property type="match status" value="1"/>
</dbReference>